<dbReference type="AlphaFoldDB" id="A0A139HJ85"/>
<accession>A0A139HJ85</accession>
<sequence>MAFFSALVTILVTLLAVTRAAPAVARTDCTQHLPQACDPGRYTIEWFLRCTKPGRDQLITNRALFYSADAGPAASALRHSPSSNRFYVTVWDFSAFAQLARESATIMHLDPKNPPTSGIWPVTEHPTLQVSTDVAQLWTVDRTGSLVSYQQIKQTWKQDSAARKAMWATSWLLRQPRRIKTSPMDLARDLGAVDNNDDDRNPYWSEGHPLDDLM</sequence>
<feature type="signal peptide" evidence="2">
    <location>
        <begin position="1"/>
        <end position="20"/>
    </location>
</feature>
<keyword evidence="2" id="KW-0732">Signal</keyword>
<evidence type="ECO:0000256" key="2">
    <source>
        <dbReference type="SAM" id="SignalP"/>
    </source>
</evidence>
<reference evidence="3 4" key="1">
    <citation type="submission" date="2015-07" db="EMBL/GenBank/DDBJ databases">
        <title>Comparative genomics of the Sigatoka disease complex on banana suggests a link between parallel evolutionary changes in Pseudocercospora fijiensis and Pseudocercospora eumusae and increased virulence on the banana host.</title>
        <authorList>
            <person name="Chang T.-C."/>
            <person name="Salvucci A."/>
            <person name="Crous P.W."/>
            <person name="Stergiopoulos I."/>
        </authorList>
    </citation>
    <scope>NUCLEOTIDE SEQUENCE [LARGE SCALE GENOMIC DNA]</scope>
    <source>
        <strain evidence="3 4">CBS 114824</strain>
    </source>
</reference>
<evidence type="ECO:0000256" key="1">
    <source>
        <dbReference type="SAM" id="MobiDB-lite"/>
    </source>
</evidence>
<feature type="region of interest" description="Disordered" evidence="1">
    <location>
        <begin position="190"/>
        <end position="214"/>
    </location>
</feature>
<keyword evidence="4" id="KW-1185">Reference proteome</keyword>
<evidence type="ECO:0000313" key="3">
    <source>
        <dbReference type="EMBL" id="KXT02419.1"/>
    </source>
</evidence>
<dbReference type="OrthoDB" id="3478295at2759"/>
<organism evidence="3 4">
    <name type="scientific">Pseudocercospora eumusae</name>
    <dbReference type="NCBI Taxonomy" id="321146"/>
    <lineage>
        <taxon>Eukaryota</taxon>
        <taxon>Fungi</taxon>
        <taxon>Dikarya</taxon>
        <taxon>Ascomycota</taxon>
        <taxon>Pezizomycotina</taxon>
        <taxon>Dothideomycetes</taxon>
        <taxon>Dothideomycetidae</taxon>
        <taxon>Mycosphaerellales</taxon>
        <taxon>Mycosphaerellaceae</taxon>
        <taxon>Pseudocercospora</taxon>
    </lineage>
</organism>
<protein>
    <submittedName>
        <fullName evidence="3">Uncharacterized protein</fullName>
    </submittedName>
</protein>
<name>A0A139HJ85_9PEZI</name>
<dbReference type="Proteomes" id="UP000070133">
    <property type="component" value="Unassembled WGS sequence"/>
</dbReference>
<feature type="chain" id="PRO_5007806579" evidence="2">
    <location>
        <begin position="21"/>
        <end position="214"/>
    </location>
</feature>
<evidence type="ECO:0000313" key="4">
    <source>
        <dbReference type="Proteomes" id="UP000070133"/>
    </source>
</evidence>
<gene>
    <name evidence="3" type="ORF">AC578_7855</name>
</gene>
<comment type="caution">
    <text evidence="3">The sequence shown here is derived from an EMBL/GenBank/DDBJ whole genome shotgun (WGS) entry which is preliminary data.</text>
</comment>
<dbReference type="EMBL" id="LFZN01000042">
    <property type="protein sequence ID" value="KXT02419.1"/>
    <property type="molecule type" value="Genomic_DNA"/>
</dbReference>
<proteinExistence type="predicted"/>